<feature type="transmembrane region" description="Helical" evidence="1">
    <location>
        <begin position="20"/>
        <end position="43"/>
    </location>
</feature>
<gene>
    <name evidence="2" type="ORF">BleG1_3238</name>
</gene>
<dbReference type="EMBL" id="CP003923">
    <property type="protein sequence ID" value="AIC95785.1"/>
    <property type="molecule type" value="Genomic_DNA"/>
</dbReference>
<sequence>MEMNGLMGGVYRIAEWIMRLAAINLLWILFTVGGLVVGGLFPATQAAFAVTRQWIRGETDLPIFKTFVHYFKKDYLKVQIMGLCLAIIGFVLYIDLVFIYQSTNPYVQLLAFPLLILTFIYILTCFYAFSAFVHYELPVFKLLKHAALHTVVRPFLSIGMLISCAGVVFLMFQFPGVLPFFGVSIPVFLLMWFSHTGFIRNEEKQKSQAA</sequence>
<organism evidence="2 3">
    <name type="scientific">Shouchella lehensis G1</name>
    <dbReference type="NCBI Taxonomy" id="1246626"/>
    <lineage>
        <taxon>Bacteria</taxon>
        <taxon>Bacillati</taxon>
        <taxon>Bacillota</taxon>
        <taxon>Bacilli</taxon>
        <taxon>Bacillales</taxon>
        <taxon>Bacillaceae</taxon>
        <taxon>Shouchella</taxon>
    </lineage>
</organism>
<dbReference type="RefSeq" id="WP_051667623.1">
    <property type="nucleotide sequence ID" value="NZ_CP003923.1"/>
</dbReference>
<feature type="transmembrane region" description="Helical" evidence="1">
    <location>
        <begin position="150"/>
        <end position="172"/>
    </location>
</feature>
<evidence type="ECO:0008006" key="4">
    <source>
        <dbReference type="Google" id="ProtNLM"/>
    </source>
</evidence>
<dbReference type="AlphaFoldDB" id="A0A060M182"/>
<keyword evidence="1" id="KW-0472">Membrane</keyword>
<dbReference type="Proteomes" id="UP000027142">
    <property type="component" value="Chromosome"/>
</dbReference>
<keyword evidence="1" id="KW-1133">Transmembrane helix</keyword>
<dbReference type="eggNOG" id="COG5578">
    <property type="taxonomic scope" value="Bacteria"/>
</dbReference>
<evidence type="ECO:0000313" key="3">
    <source>
        <dbReference type="Proteomes" id="UP000027142"/>
    </source>
</evidence>
<dbReference type="HOGENOM" id="CLU_081578_4_0_9"/>
<dbReference type="OrthoDB" id="2182676at2"/>
<evidence type="ECO:0000313" key="2">
    <source>
        <dbReference type="EMBL" id="AIC95785.1"/>
    </source>
</evidence>
<evidence type="ECO:0000256" key="1">
    <source>
        <dbReference type="SAM" id="Phobius"/>
    </source>
</evidence>
<keyword evidence="1" id="KW-0812">Transmembrane</keyword>
<reference evidence="2 3" key="1">
    <citation type="journal article" date="2014" name="Gene">
        <title>A comparative genomic analysis of the alkalitolerant soil bacterium Bacillus lehensis G1.</title>
        <authorList>
            <person name="Noor Y.M."/>
            <person name="Samsulrizal N.H."/>
            <person name="Jema'on N.A."/>
            <person name="Low K.O."/>
            <person name="Ramli A.N."/>
            <person name="Alias N.I."/>
            <person name="Damis S.I."/>
            <person name="Fuzi S.F."/>
            <person name="Isa M.N."/>
            <person name="Murad A.M."/>
            <person name="Raih M.F."/>
            <person name="Bakar F.D."/>
            <person name="Najimudin N."/>
            <person name="Mahadi N.M."/>
            <person name="Illias R.M."/>
        </authorList>
    </citation>
    <scope>NUCLEOTIDE SEQUENCE [LARGE SCALE GENOMIC DNA]</scope>
    <source>
        <strain evidence="2 3">G1</strain>
    </source>
</reference>
<proteinExistence type="predicted"/>
<accession>A0A060M182</accession>
<keyword evidence="3" id="KW-1185">Reference proteome</keyword>
<dbReference type="PATRIC" id="fig|1246626.3.peg.3213"/>
<protein>
    <recommendedName>
        <fullName evidence="4">DUF624 domain-containing protein</fullName>
    </recommendedName>
</protein>
<dbReference type="STRING" id="1246626.BleG1_3238"/>
<dbReference type="Pfam" id="PF04854">
    <property type="entry name" value="DUF624"/>
    <property type="match status" value="1"/>
</dbReference>
<dbReference type="InterPro" id="IPR006938">
    <property type="entry name" value="DUF624"/>
</dbReference>
<feature type="transmembrane region" description="Helical" evidence="1">
    <location>
        <begin position="106"/>
        <end position="129"/>
    </location>
</feature>
<dbReference type="KEGG" id="ble:BleG1_3238"/>
<feature type="transmembrane region" description="Helical" evidence="1">
    <location>
        <begin position="80"/>
        <end position="100"/>
    </location>
</feature>
<feature type="transmembrane region" description="Helical" evidence="1">
    <location>
        <begin position="178"/>
        <end position="199"/>
    </location>
</feature>
<name>A0A060M182_9BACI</name>